<gene>
    <name evidence="2" type="ORF">HLUCCX10_12175</name>
</gene>
<feature type="signal peptide" evidence="1">
    <location>
        <begin position="1"/>
        <end position="21"/>
    </location>
</feature>
<comment type="caution">
    <text evidence="2">The sequence shown here is derived from an EMBL/GenBank/DDBJ whole genome shotgun (WGS) entry which is preliminary data.</text>
</comment>
<name>A0A0P7Y749_9BACT</name>
<evidence type="ECO:0000313" key="2">
    <source>
        <dbReference type="EMBL" id="KPQ13725.1"/>
    </source>
</evidence>
<evidence type="ECO:0000313" key="3">
    <source>
        <dbReference type="Proteomes" id="UP000050421"/>
    </source>
</evidence>
<dbReference type="EMBL" id="LJXT01000081">
    <property type="protein sequence ID" value="KPQ13725.1"/>
    <property type="molecule type" value="Genomic_DNA"/>
</dbReference>
<accession>A0A0P7Y749</accession>
<sequence>MKKIKILSALFLALVFQATYAQQMSNSGQKPTEFKVVTVVESIVPMGIGRSRIIDSQTKVDASNFTTERTDGKKSNQKEIERGKIKVDELEETKLLNFFSATGINFQNIASNDAVIASKINSMLMEGWNLTYVTSGVESDAGAEDGQGIFVTRLFFSR</sequence>
<reference evidence="2 3" key="1">
    <citation type="submission" date="2015-09" db="EMBL/GenBank/DDBJ databases">
        <title>Identification and resolution of microdiversity through metagenomic sequencing of parallel consortia.</title>
        <authorList>
            <person name="Nelson W.C."/>
            <person name="Romine M.F."/>
            <person name="Lindemann S.R."/>
        </authorList>
    </citation>
    <scope>NUCLEOTIDE SEQUENCE [LARGE SCALE GENOMIC DNA]</scope>
    <source>
        <strain evidence="2">HL-49</strain>
    </source>
</reference>
<protein>
    <submittedName>
        <fullName evidence="2">Uncharacterized protein</fullName>
    </submittedName>
</protein>
<feature type="chain" id="PRO_5006146020" evidence="1">
    <location>
        <begin position="22"/>
        <end position="158"/>
    </location>
</feature>
<dbReference type="STRING" id="1305737.GCA_000526355_02142"/>
<dbReference type="Proteomes" id="UP000050421">
    <property type="component" value="Unassembled WGS sequence"/>
</dbReference>
<dbReference type="eggNOG" id="ENOG5030HXS">
    <property type="taxonomic scope" value="Bacteria"/>
</dbReference>
<dbReference type="AlphaFoldDB" id="A0A0P7Y749"/>
<organism evidence="2 3">
    <name type="scientific">Algoriphagus marincola HL-49</name>
    <dbReference type="NCBI Taxonomy" id="1305737"/>
    <lineage>
        <taxon>Bacteria</taxon>
        <taxon>Pseudomonadati</taxon>
        <taxon>Bacteroidota</taxon>
        <taxon>Cytophagia</taxon>
        <taxon>Cytophagales</taxon>
        <taxon>Cyclobacteriaceae</taxon>
        <taxon>Algoriphagus</taxon>
    </lineage>
</organism>
<dbReference type="OrthoDB" id="680777at2"/>
<keyword evidence="1" id="KW-0732">Signal</keyword>
<evidence type="ECO:0000256" key="1">
    <source>
        <dbReference type="SAM" id="SignalP"/>
    </source>
</evidence>
<proteinExistence type="predicted"/>
<dbReference type="PATRIC" id="fig|1305737.6.peg.3075"/>